<evidence type="ECO:0000313" key="4">
    <source>
        <dbReference type="EMBL" id="NEN51485.1"/>
    </source>
</evidence>
<evidence type="ECO:0000259" key="2">
    <source>
        <dbReference type="PROSITE" id="PS50943"/>
    </source>
</evidence>
<protein>
    <submittedName>
        <fullName evidence="3">Helix-turn-helix transcriptional regulator</fullName>
    </submittedName>
</protein>
<evidence type="ECO:0000313" key="3">
    <source>
        <dbReference type="EMBL" id="NEK94597.1"/>
    </source>
</evidence>
<name>A0A6P0ETY0_9ACTN</name>
<comment type="caution">
    <text evidence="3">The sequence shown here is derived from an EMBL/GenBank/DDBJ whole genome shotgun (WGS) entry which is preliminary data.</text>
</comment>
<feature type="domain" description="HTH cro/C1-type" evidence="2">
    <location>
        <begin position="16"/>
        <end position="70"/>
    </location>
</feature>
<dbReference type="Proteomes" id="UP000468828">
    <property type="component" value="Unassembled WGS sequence"/>
</dbReference>
<evidence type="ECO:0000256" key="1">
    <source>
        <dbReference type="SAM" id="MobiDB-lite"/>
    </source>
</evidence>
<sequence length="226" mass="25018">MAEQKPDGAALVGALLRRVRRAADLSQRELARRLGLSPTTVAQVETGRRDLPVTALIRAAELADLRIALVDGDGQEVTGMATDAVRDRGGRHFPAHLDTRHGDQDWWHGSERYSRTRPWYTYDRDRGARDRLRADLGTPADHQPPQPGDGPEARARSRQDAAWAARAAERRRWTEERARRGFPGVWAPTCTCPPGCDDLLFPSAALSARQNAVPHVDDCGCRCDVS</sequence>
<dbReference type="SMART" id="SM00530">
    <property type="entry name" value="HTH_XRE"/>
    <property type="match status" value="1"/>
</dbReference>
<evidence type="ECO:0000313" key="6">
    <source>
        <dbReference type="Proteomes" id="UP000471152"/>
    </source>
</evidence>
<dbReference type="EMBL" id="JAAGWH010000027">
    <property type="protein sequence ID" value="NEK94597.1"/>
    <property type="molecule type" value="Genomic_DNA"/>
</dbReference>
<keyword evidence="5" id="KW-1185">Reference proteome</keyword>
<gene>
    <name evidence="4" type="ORF">G3R41_11165</name>
    <name evidence="3" type="ORF">GCU67_10510</name>
</gene>
<dbReference type="Pfam" id="PF13560">
    <property type="entry name" value="HTH_31"/>
    <property type="match status" value="1"/>
</dbReference>
<dbReference type="GO" id="GO:0003677">
    <property type="term" value="F:DNA binding"/>
    <property type="evidence" value="ECO:0007669"/>
    <property type="project" value="InterPro"/>
</dbReference>
<dbReference type="InterPro" id="IPR001387">
    <property type="entry name" value="Cro/C1-type_HTH"/>
</dbReference>
<dbReference type="AlphaFoldDB" id="A0A6P0ETY0"/>
<reference evidence="3 5" key="1">
    <citation type="submission" date="2020-01" db="EMBL/GenBank/DDBJ databases">
        <title>the WGS Modestobacter muralis CPCC 204518.</title>
        <authorList>
            <person name="Jiang Z."/>
        </authorList>
    </citation>
    <scope>NUCLEOTIDE SEQUENCE [LARGE SCALE GENOMIC DNA]</scope>
    <source>
        <strain evidence="3 5">DSM 100205</strain>
    </source>
</reference>
<dbReference type="CDD" id="cd00093">
    <property type="entry name" value="HTH_XRE"/>
    <property type="match status" value="1"/>
</dbReference>
<reference evidence="4 6" key="2">
    <citation type="submission" date="2020-02" db="EMBL/GenBank/DDBJ databases">
        <title>The WGS of Modestobacter muralis DSM 100205.</title>
        <authorList>
            <person name="Jiang Z."/>
        </authorList>
    </citation>
    <scope>NUCLEOTIDE SEQUENCE [LARGE SCALE GENOMIC DNA]</scope>
    <source>
        <strain evidence="4 6">DSM 100205</strain>
    </source>
</reference>
<dbReference type="RefSeq" id="WP_163611173.1">
    <property type="nucleotide sequence ID" value="NZ_JAAGWB010000029.1"/>
</dbReference>
<dbReference type="Proteomes" id="UP000471152">
    <property type="component" value="Unassembled WGS sequence"/>
</dbReference>
<dbReference type="SUPFAM" id="SSF47413">
    <property type="entry name" value="lambda repressor-like DNA-binding domains"/>
    <property type="match status" value="1"/>
</dbReference>
<dbReference type="InterPro" id="IPR010982">
    <property type="entry name" value="Lambda_DNA-bd_dom_sf"/>
</dbReference>
<dbReference type="Gene3D" id="1.10.260.40">
    <property type="entry name" value="lambda repressor-like DNA-binding domains"/>
    <property type="match status" value="1"/>
</dbReference>
<proteinExistence type="predicted"/>
<evidence type="ECO:0000313" key="5">
    <source>
        <dbReference type="Proteomes" id="UP000468828"/>
    </source>
</evidence>
<organism evidence="3 5">
    <name type="scientific">Modestobacter muralis</name>
    <dbReference type="NCBI Taxonomy" id="1608614"/>
    <lineage>
        <taxon>Bacteria</taxon>
        <taxon>Bacillati</taxon>
        <taxon>Actinomycetota</taxon>
        <taxon>Actinomycetes</taxon>
        <taxon>Geodermatophilales</taxon>
        <taxon>Geodermatophilaceae</taxon>
        <taxon>Modestobacter</taxon>
    </lineage>
</organism>
<dbReference type="EMBL" id="JAAGWB010000029">
    <property type="protein sequence ID" value="NEN51485.1"/>
    <property type="molecule type" value="Genomic_DNA"/>
</dbReference>
<feature type="region of interest" description="Disordered" evidence="1">
    <location>
        <begin position="135"/>
        <end position="160"/>
    </location>
</feature>
<dbReference type="PROSITE" id="PS50943">
    <property type="entry name" value="HTH_CROC1"/>
    <property type="match status" value="1"/>
</dbReference>
<accession>A0A6P0ETY0</accession>